<dbReference type="Pfam" id="PF07484">
    <property type="entry name" value="Collar"/>
    <property type="match status" value="1"/>
</dbReference>
<dbReference type="SUPFAM" id="SSF88874">
    <property type="entry name" value="Receptor-binding domain of short tail fibre protein gp12"/>
    <property type="match status" value="1"/>
</dbReference>
<dbReference type="InterPro" id="IPR011083">
    <property type="entry name" value="Phage_tail_collar_dom"/>
</dbReference>
<gene>
    <name evidence="2" type="ORF">CLV51_110114</name>
</gene>
<sequence>MSADEAFVGEIIMVPFNFAPINFTECNGQLLPISQNTALFSLLGTTYGGDGRANFALPNMAGMVPIGTGQGPGMSQRDLGMTGGVETVTLSVNEMPSHTHIIKTRQLSLPAGDVSNTINPVGNYPGNGAALLYDTVAGAGTMPINTAIQAMPSASPVPVNNMQPYLTILFLISLKGTFPART</sequence>
<dbReference type="OrthoDB" id="9810174at2"/>
<dbReference type="Proteomes" id="UP000240971">
    <property type="component" value="Unassembled WGS sequence"/>
</dbReference>
<organism evidence="2 3">
    <name type="scientific">Chitinophaga niastensis</name>
    <dbReference type="NCBI Taxonomy" id="536980"/>
    <lineage>
        <taxon>Bacteria</taxon>
        <taxon>Pseudomonadati</taxon>
        <taxon>Bacteroidota</taxon>
        <taxon>Chitinophagia</taxon>
        <taxon>Chitinophagales</taxon>
        <taxon>Chitinophagaceae</taxon>
        <taxon>Chitinophaga</taxon>
    </lineage>
</organism>
<dbReference type="RefSeq" id="WP_106531347.1">
    <property type="nucleotide sequence ID" value="NZ_PYAW01000010.1"/>
</dbReference>
<accession>A0A2P8H9I9</accession>
<evidence type="ECO:0000259" key="1">
    <source>
        <dbReference type="Pfam" id="PF07484"/>
    </source>
</evidence>
<protein>
    <submittedName>
        <fullName evidence="2">Microcystin-dependent protein</fullName>
    </submittedName>
</protein>
<reference evidence="2 3" key="1">
    <citation type="submission" date="2018-03" db="EMBL/GenBank/DDBJ databases">
        <title>Genomic Encyclopedia of Archaeal and Bacterial Type Strains, Phase II (KMG-II): from individual species to whole genera.</title>
        <authorList>
            <person name="Goeker M."/>
        </authorList>
    </citation>
    <scope>NUCLEOTIDE SEQUENCE [LARGE SCALE GENOMIC DNA]</scope>
    <source>
        <strain evidence="2 3">DSM 24859</strain>
    </source>
</reference>
<dbReference type="InterPro" id="IPR037053">
    <property type="entry name" value="Phage_tail_collar_dom_sf"/>
</dbReference>
<keyword evidence="3" id="KW-1185">Reference proteome</keyword>
<dbReference type="EMBL" id="PYAW01000010">
    <property type="protein sequence ID" value="PSL42897.1"/>
    <property type="molecule type" value="Genomic_DNA"/>
</dbReference>
<dbReference type="Gene3D" id="3.90.1340.10">
    <property type="entry name" value="Phage tail collar domain"/>
    <property type="match status" value="1"/>
</dbReference>
<evidence type="ECO:0000313" key="3">
    <source>
        <dbReference type="Proteomes" id="UP000240971"/>
    </source>
</evidence>
<comment type="caution">
    <text evidence="2">The sequence shown here is derived from an EMBL/GenBank/DDBJ whole genome shotgun (WGS) entry which is preliminary data.</text>
</comment>
<name>A0A2P8H9I9_CHINA</name>
<evidence type="ECO:0000313" key="2">
    <source>
        <dbReference type="EMBL" id="PSL42897.1"/>
    </source>
</evidence>
<proteinExistence type="predicted"/>
<dbReference type="AlphaFoldDB" id="A0A2P8H9I9"/>
<feature type="domain" description="Phage tail collar" evidence="1">
    <location>
        <begin position="9"/>
        <end position="65"/>
    </location>
</feature>